<feature type="non-terminal residue" evidence="4">
    <location>
        <position position="154"/>
    </location>
</feature>
<dbReference type="Pfam" id="PF13439">
    <property type="entry name" value="Glyco_transf_4"/>
    <property type="match status" value="1"/>
</dbReference>
<dbReference type="SUPFAM" id="SSF53756">
    <property type="entry name" value="UDP-Glycosyltransferase/glycogen phosphorylase"/>
    <property type="match status" value="1"/>
</dbReference>
<organism evidence="4">
    <name type="scientific">uncultured Beutenbergia sp</name>
    <dbReference type="NCBI Taxonomy" id="1434397"/>
    <lineage>
        <taxon>Bacteria</taxon>
        <taxon>Bacillati</taxon>
        <taxon>Actinomycetota</taxon>
        <taxon>Actinomycetes</taxon>
        <taxon>Micrococcales</taxon>
        <taxon>Beutenbergiaceae</taxon>
        <taxon>Beutenbergia</taxon>
        <taxon>environmental samples</taxon>
    </lineage>
</organism>
<dbReference type="InterPro" id="IPR028098">
    <property type="entry name" value="Glyco_trans_4-like_N"/>
</dbReference>
<dbReference type="Gene3D" id="3.40.50.2000">
    <property type="entry name" value="Glycogen Phosphorylase B"/>
    <property type="match status" value="1"/>
</dbReference>
<evidence type="ECO:0000259" key="3">
    <source>
        <dbReference type="Pfam" id="PF13439"/>
    </source>
</evidence>
<reference evidence="4" key="1">
    <citation type="journal article" date="2013" name="Environ. Microbiol.">
        <title>Seasonally variable intestinal metagenomes of the red palm weevil (Rhynchophorus ferrugineus).</title>
        <authorList>
            <person name="Jia S."/>
            <person name="Zhang X."/>
            <person name="Zhang G."/>
            <person name="Yin A."/>
            <person name="Zhang S."/>
            <person name="Li F."/>
            <person name="Wang L."/>
            <person name="Zhao D."/>
            <person name="Yun Q."/>
            <person name="Tala"/>
            <person name="Wang J."/>
            <person name="Sun G."/>
            <person name="Baabdullah M."/>
            <person name="Yu X."/>
            <person name="Hu S."/>
            <person name="Al-Mssallem I.S."/>
            <person name="Yu J."/>
        </authorList>
    </citation>
    <scope>NUCLEOTIDE SEQUENCE</scope>
</reference>
<evidence type="ECO:0000256" key="2">
    <source>
        <dbReference type="ARBA" id="ARBA00022679"/>
    </source>
</evidence>
<proteinExistence type="predicted"/>
<evidence type="ECO:0000256" key="1">
    <source>
        <dbReference type="ARBA" id="ARBA00022676"/>
    </source>
</evidence>
<protein>
    <submittedName>
        <fullName evidence="4">CAZy families GT4 protein</fullName>
    </submittedName>
</protein>
<feature type="non-terminal residue" evidence="4">
    <location>
        <position position="1"/>
    </location>
</feature>
<sequence length="154" mass="16274">SNYERLHGARRRAAGSRWGLVMHFGPAIEVPTEGDNSAKVTAMTREWGSMAVRADPPAPPGLAHAAALWMGGLMRVGIVCPYSLDRPGGVQLHVSDLASVLRERGHDVSVLAPAAPNTPVPDYVRTAGRSIPVPYNGSTARITFGLAAAARVRS</sequence>
<dbReference type="EMBL" id="KF127752">
    <property type="protein sequence ID" value="AIA95112.1"/>
    <property type="molecule type" value="Genomic_DNA"/>
</dbReference>
<feature type="domain" description="Glycosyltransferase subfamily 4-like N-terminal" evidence="3">
    <location>
        <begin position="87"/>
        <end position="153"/>
    </location>
</feature>
<keyword evidence="2" id="KW-0808">Transferase</keyword>
<dbReference type="GO" id="GO:0016757">
    <property type="term" value="F:glycosyltransferase activity"/>
    <property type="evidence" value="ECO:0007669"/>
    <property type="project" value="UniProtKB-KW"/>
</dbReference>
<accession>A0A060CJG1</accession>
<keyword evidence="1" id="KW-0328">Glycosyltransferase</keyword>
<name>A0A060CJG1_9MICO</name>
<evidence type="ECO:0000313" key="4">
    <source>
        <dbReference type="EMBL" id="AIA95112.1"/>
    </source>
</evidence>
<dbReference type="AlphaFoldDB" id="A0A060CJG1"/>